<sequence>MVQSTDGGSDHPQLLARDRHVYLSWRAQAEGYRLIDVTDAVPPNGALAAAP</sequence>
<accession>A0A0S4TMY6</accession>
<dbReference type="AlphaFoldDB" id="A0A0S4TMY6"/>
<organism evidence="1">
    <name type="scientific">Ralstonia solanacearum</name>
    <name type="common">Pseudomonas solanacearum</name>
    <dbReference type="NCBI Taxonomy" id="305"/>
    <lineage>
        <taxon>Bacteria</taxon>
        <taxon>Pseudomonadati</taxon>
        <taxon>Pseudomonadota</taxon>
        <taxon>Betaproteobacteria</taxon>
        <taxon>Burkholderiales</taxon>
        <taxon>Burkholderiaceae</taxon>
        <taxon>Ralstonia</taxon>
        <taxon>Ralstonia solanacearum species complex</taxon>
    </lineage>
</organism>
<name>A0A0S4TMY6_RALSL</name>
<proteinExistence type="predicted"/>
<gene>
    <name evidence="1" type="ORF">RUN39_v1_140006</name>
</gene>
<dbReference type="EMBL" id="LN899819">
    <property type="protein sequence ID" value="CUV11434.1"/>
    <property type="molecule type" value="Genomic_DNA"/>
</dbReference>
<evidence type="ECO:0000313" key="1">
    <source>
        <dbReference type="EMBL" id="CUV11434.1"/>
    </source>
</evidence>
<reference evidence="1" key="1">
    <citation type="submission" date="2015-10" db="EMBL/GenBank/DDBJ databases">
        <authorList>
            <person name="Gilbert D.G."/>
        </authorList>
    </citation>
    <scope>NUCLEOTIDE SEQUENCE</scope>
    <source>
        <strain evidence="1">Phyl III-seqv23</strain>
    </source>
</reference>
<protein>
    <submittedName>
        <fullName evidence="1">Uncharacterized protein</fullName>
    </submittedName>
</protein>